<keyword evidence="1" id="KW-0472">Membrane</keyword>
<keyword evidence="1" id="KW-1133">Transmembrane helix</keyword>
<evidence type="ECO:0000256" key="1">
    <source>
        <dbReference type="SAM" id="Phobius"/>
    </source>
</evidence>
<dbReference type="Proteomes" id="UP001596395">
    <property type="component" value="Unassembled WGS sequence"/>
</dbReference>
<evidence type="ECO:0000313" key="2">
    <source>
        <dbReference type="EMBL" id="MFC6954051.1"/>
    </source>
</evidence>
<sequence>MTGPIGLGAFLAGAGVVALLTGVVQLRSPTFWLAFAWGIPSTPEPGWPEYAVRVLGGAFVCLGLAATVGGAFVVSTAL</sequence>
<accession>A0ABD5VG54</accession>
<gene>
    <name evidence="2" type="ORF">ACFQGB_14370</name>
</gene>
<dbReference type="AlphaFoldDB" id="A0ABD5VG54"/>
<comment type="caution">
    <text evidence="2">The sequence shown here is derived from an EMBL/GenBank/DDBJ whole genome shotgun (WGS) entry which is preliminary data.</text>
</comment>
<feature type="transmembrane region" description="Helical" evidence="1">
    <location>
        <begin position="50"/>
        <end position="74"/>
    </location>
</feature>
<dbReference type="EMBL" id="JBHSXN010000002">
    <property type="protein sequence ID" value="MFC6954051.1"/>
    <property type="molecule type" value="Genomic_DNA"/>
</dbReference>
<evidence type="ECO:0000313" key="3">
    <source>
        <dbReference type="Proteomes" id="UP001596395"/>
    </source>
</evidence>
<reference evidence="2 3" key="1">
    <citation type="journal article" date="2019" name="Int. J. Syst. Evol. Microbiol.">
        <title>The Global Catalogue of Microorganisms (GCM) 10K type strain sequencing project: providing services to taxonomists for standard genome sequencing and annotation.</title>
        <authorList>
            <consortium name="The Broad Institute Genomics Platform"/>
            <consortium name="The Broad Institute Genome Sequencing Center for Infectious Disease"/>
            <person name="Wu L."/>
            <person name="Ma J."/>
        </authorList>
    </citation>
    <scope>NUCLEOTIDE SEQUENCE [LARGE SCALE GENOMIC DNA]</scope>
    <source>
        <strain evidence="2 3">GX26</strain>
    </source>
</reference>
<keyword evidence="1" id="KW-0812">Transmembrane</keyword>
<protein>
    <submittedName>
        <fullName evidence="2">Uncharacterized protein</fullName>
    </submittedName>
</protein>
<organism evidence="2 3">
    <name type="scientific">Halorubellus litoreus</name>
    <dbReference type="NCBI Taxonomy" id="755308"/>
    <lineage>
        <taxon>Archaea</taxon>
        <taxon>Methanobacteriati</taxon>
        <taxon>Methanobacteriota</taxon>
        <taxon>Stenosarchaea group</taxon>
        <taxon>Halobacteria</taxon>
        <taxon>Halobacteriales</taxon>
        <taxon>Halorubellaceae</taxon>
        <taxon>Halorubellus</taxon>
    </lineage>
</organism>
<name>A0ABD5VG54_9EURY</name>
<dbReference type="RefSeq" id="WP_336350993.1">
    <property type="nucleotide sequence ID" value="NZ_JAZAQL010000002.1"/>
</dbReference>
<keyword evidence="3" id="KW-1185">Reference proteome</keyword>
<proteinExistence type="predicted"/>